<protein>
    <submittedName>
        <fullName evidence="2">Uncharacterized protein</fullName>
    </submittedName>
</protein>
<organism evidence="2">
    <name type="scientific">virus sp. ctkyY8</name>
    <dbReference type="NCBI Taxonomy" id="2827995"/>
    <lineage>
        <taxon>Viruses</taxon>
    </lineage>
</organism>
<evidence type="ECO:0000256" key="1">
    <source>
        <dbReference type="SAM" id="Phobius"/>
    </source>
</evidence>
<dbReference type="EMBL" id="BK059095">
    <property type="protein sequence ID" value="DAE29544.1"/>
    <property type="molecule type" value="Genomic_DNA"/>
</dbReference>
<name>A0A8S5RDS8_9VIRU</name>
<proteinExistence type="predicted"/>
<accession>A0A8S5RDS8</accession>
<keyword evidence="1" id="KW-1133">Transmembrane helix</keyword>
<reference evidence="2" key="1">
    <citation type="journal article" date="2021" name="Proc. Natl. Acad. Sci. U.S.A.">
        <title>A Catalog of Tens of Thousands of Viruses from Human Metagenomes Reveals Hidden Associations with Chronic Diseases.</title>
        <authorList>
            <person name="Tisza M.J."/>
            <person name="Buck C.B."/>
        </authorList>
    </citation>
    <scope>NUCLEOTIDE SEQUENCE</scope>
    <source>
        <strain evidence="2">CtkyY8</strain>
    </source>
</reference>
<evidence type="ECO:0000313" key="2">
    <source>
        <dbReference type="EMBL" id="DAE29544.1"/>
    </source>
</evidence>
<sequence>MKLLLVLATKRIFELVLQLVLDLCLVLLLVLLLEVQFKKIIHTCK</sequence>
<feature type="transmembrane region" description="Helical" evidence="1">
    <location>
        <begin position="12"/>
        <end position="33"/>
    </location>
</feature>
<keyword evidence="1" id="KW-0812">Transmembrane</keyword>
<keyword evidence="1" id="KW-0472">Membrane</keyword>